<dbReference type="Proteomes" id="UP000237889">
    <property type="component" value="Chromosome"/>
</dbReference>
<dbReference type="KEGG" id="phr:C6569_04990"/>
<proteinExistence type="predicted"/>
<dbReference type="Pfam" id="PF13400">
    <property type="entry name" value="Tad"/>
    <property type="match status" value="1"/>
</dbReference>
<keyword evidence="4" id="KW-1185">Reference proteome</keyword>
<dbReference type="AlphaFoldDB" id="A0A2S0N8K0"/>
<dbReference type="InterPro" id="IPR036465">
    <property type="entry name" value="vWFA_dom_sf"/>
</dbReference>
<evidence type="ECO:0000313" key="3">
    <source>
        <dbReference type="EMBL" id="AVO44468.1"/>
    </source>
</evidence>
<dbReference type="EMBL" id="CP027668">
    <property type="protein sequence ID" value="AVO44468.1"/>
    <property type="molecule type" value="Genomic_DNA"/>
</dbReference>
<evidence type="ECO:0000313" key="4">
    <source>
        <dbReference type="Proteomes" id="UP000237889"/>
    </source>
</evidence>
<dbReference type="InterPro" id="IPR028087">
    <property type="entry name" value="Tad_N"/>
</dbReference>
<sequence length="413" mass="43600">MLARPPIPDVLSRLRRDAGGSIAITFAICLVAIFGFVGLAVDYSRGARVQAKLQSALDAAAVAASSRASGKTGDQIKSDALTFFAAQFKEAGVPTPTIVATVTDSTLELKATLALPANFLPVIGINSVDVAAASKTAWGITRLRVALALDNTGSMSSSGKMSALKTATLSLLTQLQDNAKNDGDVLVSLVPFAKVVNVGTTYRNASWIRMSDATVCSWIFCSSSWSGAIQDRDKNNDISNAAPSGSSTYFPAMNENYTGGTPTAIQPLTSNWGQLRSTVAQMSPAGNTNQVIGLAWAWQTLTQGLPMNAPAEDPKYTYKKVIILISDGLNTESRHADRQSEIDSRQTLLCTAIKAAGITLYTIQVNTGGDATSSVMQNCASTSDKFTLMTNPTQLVTTLSDIGGQLTRLRLTN</sequence>
<protein>
    <submittedName>
        <fullName evidence="3">Pilus assembly protein TadG</fullName>
    </submittedName>
</protein>
<name>A0A2S0N8K0_9HYPH</name>
<dbReference type="Gene3D" id="3.40.50.410">
    <property type="entry name" value="von Willebrand factor, type A domain"/>
    <property type="match status" value="1"/>
</dbReference>
<evidence type="ECO:0000259" key="2">
    <source>
        <dbReference type="PROSITE" id="PS50234"/>
    </source>
</evidence>
<keyword evidence="1" id="KW-1133">Transmembrane helix</keyword>
<dbReference type="OrthoDB" id="7522752at2"/>
<feature type="domain" description="VWFA" evidence="2">
    <location>
        <begin position="144"/>
        <end position="413"/>
    </location>
</feature>
<reference evidence="3 4" key="1">
    <citation type="submission" date="2018-03" db="EMBL/GenBank/DDBJ databases">
        <title>Genome sequencing of Phreatobacter sp.</title>
        <authorList>
            <person name="Kim S.-J."/>
            <person name="Heo J."/>
            <person name="Kwon S.-W."/>
        </authorList>
    </citation>
    <scope>NUCLEOTIDE SEQUENCE [LARGE SCALE GENOMIC DNA]</scope>
    <source>
        <strain evidence="3 4">S-12</strain>
    </source>
</reference>
<dbReference type="SUPFAM" id="SSF53300">
    <property type="entry name" value="vWA-like"/>
    <property type="match status" value="1"/>
</dbReference>
<gene>
    <name evidence="3" type="ORF">C6569_04990</name>
</gene>
<accession>A0A2S0N8K0</accession>
<keyword evidence="1" id="KW-0472">Membrane</keyword>
<organism evidence="3 4">
    <name type="scientific">Phreatobacter cathodiphilus</name>
    <dbReference type="NCBI Taxonomy" id="1868589"/>
    <lineage>
        <taxon>Bacteria</taxon>
        <taxon>Pseudomonadati</taxon>
        <taxon>Pseudomonadota</taxon>
        <taxon>Alphaproteobacteria</taxon>
        <taxon>Hyphomicrobiales</taxon>
        <taxon>Phreatobacteraceae</taxon>
        <taxon>Phreatobacter</taxon>
    </lineage>
</organism>
<evidence type="ECO:0000256" key="1">
    <source>
        <dbReference type="SAM" id="Phobius"/>
    </source>
</evidence>
<dbReference type="InterPro" id="IPR002035">
    <property type="entry name" value="VWF_A"/>
</dbReference>
<feature type="transmembrane region" description="Helical" evidence="1">
    <location>
        <begin position="20"/>
        <end position="41"/>
    </location>
</feature>
<dbReference type="PROSITE" id="PS50234">
    <property type="entry name" value="VWFA"/>
    <property type="match status" value="1"/>
</dbReference>
<dbReference type="RefSeq" id="WP_106747798.1">
    <property type="nucleotide sequence ID" value="NZ_CP027668.1"/>
</dbReference>
<keyword evidence="1" id="KW-0812">Transmembrane</keyword>